<dbReference type="RefSeq" id="WP_386127771.1">
    <property type="nucleotide sequence ID" value="NZ_JBHTJL010000009.1"/>
</dbReference>
<sequence length="98" mass="11106">MSLNLQLATSRGVAFLIGGFKVMSQEILKIKIQTLINIVKSTSLKKPEAISTLYAFWNNRLIENLEITTQLLKQGFITGVLISVRSLKIQILPMQWIF</sequence>
<evidence type="ECO:0000313" key="2">
    <source>
        <dbReference type="Proteomes" id="UP001597013"/>
    </source>
</evidence>
<dbReference type="Proteomes" id="UP001597013">
    <property type="component" value="Unassembled WGS sequence"/>
</dbReference>
<dbReference type="EMBL" id="JBHTJL010000009">
    <property type="protein sequence ID" value="MFD1062165.1"/>
    <property type="molecule type" value="Genomic_DNA"/>
</dbReference>
<reference evidence="2" key="1">
    <citation type="journal article" date="2019" name="Int. J. Syst. Evol. Microbiol.">
        <title>The Global Catalogue of Microorganisms (GCM) 10K type strain sequencing project: providing services to taxonomists for standard genome sequencing and annotation.</title>
        <authorList>
            <consortium name="The Broad Institute Genomics Platform"/>
            <consortium name="The Broad Institute Genome Sequencing Center for Infectious Disease"/>
            <person name="Wu L."/>
            <person name="Ma J."/>
        </authorList>
    </citation>
    <scope>NUCLEOTIDE SEQUENCE [LARGE SCALE GENOMIC DNA]</scope>
    <source>
        <strain evidence="2">CCUG 62215</strain>
    </source>
</reference>
<gene>
    <name evidence="1" type="ORF">ACFQ1Q_02815</name>
</gene>
<accession>A0ABW3N6T5</accession>
<name>A0ABW3N6T5_9FLAO</name>
<organism evidence="1 2">
    <name type="scientific">Winogradskyella litorisediminis</name>
    <dbReference type="NCBI Taxonomy" id="1156618"/>
    <lineage>
        <taxon>Bacteria</taxon>
        <taxon>Pseudomonadati</taxon>
        <taxon>Bacteroidota</taxon>
        <taxon>Flavobacteriia</taxon>
        <taxon>Flavobacteriales</taxon>
        <taxon>Flavobacteriaceae</taxon>
        <taxon>Winogradskyella</taxon>
    </lineage>
</organism>
<evidence type="ECO:0000313" key="1">
    <source>
        <dbReference type="EMBL" id="MFD1062165.1"/>
    </source>
</evidence>
<keyword evidence="2" id="KW-1185">Reference proteome</keyword>
<comment type="caution">
    <text evidence="1">The sequence shown here is derived from an EMBL/GenBank/DDBJ whole genome shotgun (WGS) entry which is preliminary data.</text>
</comment>
<protein>
    <submittedName>
        <fullName evidence="1">Uncharacterized protein</fullName>
    </submittedName>
</protein>
<proteinExistence type="predicted"/>